<evidence type="ECO:0000256" key="1">
    <source>
        <dbReference type="SAM" id="MobiDB-lite"/>
    </source>
</evidence>
<dbReference type="EMBL" id="CP002628">
    <property type="protein sequence ID" value="AEB07798.1"/>
    <property type="molecule type" value="Genomic_DNA"/>
</dbReference>
<keyword evidence="3" id="KW-1185">Reference proteome</keyword>
<dbReference type="eggNOG" id="ENOG502ZRD1">
    <property type="taxonomic scope" value="Bacteria"/>
</dbReference>
<feature type="compositionally biased region" description="Basic and acidic residues" evidence="1">
    <location>
        <begin position="73"/>
        <end position="86"/>
    </location>
</feature>
<accession>F2NB47</accession>
<feature type="region of interest" description="Disordered" evidence="1">
    <location>
        <begin position="73"/>
        <end position="92"/>
    </location>
</feature>
<protein>
    <submittedName>
        <fullName evidence="2">Uncharacterized protein</fullName>
    </submittedName>
</protein>
<evidence type="ECO:0000313" key="2">
    <source>
        <dbReference type="EMBL" id="AEB07798.1"/>
    </source>
</evidence>
<proteinExistence type="predicted"/>
<dbReference type="HOGENOM" id="CLU_2408257_0_0_11"/>
<reference evidence="3" key="1">
    <citation type="journal article" date="2013" name="Stand. Genomic Sci.">
        <title>Complete genome sequence of Coriobacterium glomerans type strain (PW2(T)) from the midgut of Pyrrhocoris apterus L. (red soldier bug).</title>
        <authorList>
            <person name="Stackebrandt E."/>
            <person name="Zeytun A."/>
            <person name="Lapidus A."/>
            <person name="Nolan M."/>
            <person name="Lucas S."/>
            <person name="Hammon N."/>
            <person name="Deshpande S."/>
            <person name="Cheng J.F."/>
            <person name="Tapia R."/>
            <person name="Goodwin L.A."/>
            <person name="Pitluck S."/>
            <person name="Liolios K."/>
            <person name="Pagani I."/>
            <person name="Ivanova N."/>
            <person name="Mavromatis K."/>
            <person name="Mikhailova N."/>
            <person name="Huntemann M."/>
            <person name="Pati A."/>
            <person name="Chen A."/>
            <person name="Palaniappan K."/>
            <person name="Chang Y.J."/>
            <person name="Land M."/>
            <person name="Hauser L."/>
            <person name="Rohde M."/>
            <person name="Pukall R."/>
            <person name="Goker M."/>
            <person name="Detter J.C."/>
            <person name="Woyke T."/>
            <person name="Bristow J."/>
            <person name="Eisen J.A."/>
            <person name="Markowitz V."/>
            <person name="Hugenholtz P."/>
            <person name="Kyrpides N.C."/>
            <person name="Klenk H.P."/>
        </authorList>
    </citation>
    <scope>NUCLEOTIDE SEQUENCE</scope>
    <source>
        <strain evidence="3">ATCC 49209 / DSM 20642 / JCM 10262 / PW2</strain>
    </source>
</reference>
<dbReference type="KEGG" id="cgo:Corgl_1702"/>
<sequence>MGVDMNRIIAENGVEVTDEMITDWEDALERDEWPTGWQNIGELSEERLPKSNCENVALSVKVPIGIKKAIEAEAKTEESRQVRSCEESSSIR</sequence>
<name>F2NB47_CORGP</name>
<evidence type="ECO:0000313" key="3">
    <source>
        <dbReference type="Proteomes" id="UP000006851"/>
    </source>
</evidence>
<organism evidence="2 3">
    <name type="scientific">Coriobacterium glomerans (strain ATCC 49209 / DSM 20642 / JCM 10262 / PW2)</name>
    <dbReference type="NCBI Taxonomy" id="700015"/>
    <lineage>
        <taxon>Bacteria</taxon>
        <taxon>Bacillati</taxon>
        <taxon>Actinomycetota</taxon>
        <taxon>Coriobacteriia</taxon>
        <taxon>Coriobacteriales</taxon>
        <taxon>Coriobacteriaceae</taxon>
        <taxon>Coriobacterium</taxon>
    </lineage>
</organism>
<dbReference type="Proteomes" id="UP000006851">
    <property type="component" value="Chromosome"/>
</dbReference>
<dbReference type="AlphaFoldDB" id="F2NB47"/>
<gene>
    <name evidence="2" type="ordered locus">Corgl_1702</name>
</gene>